<keyword evidence="2" id="KW-1185">Reference proteome</keyword>
<dbReference type="AlphaFoldDB" id="A0A849HP21"/>
<organism evidence="1 2">
    <name type="scientific">Knoellia koreensis</name>
    <dbReference type="NCBI Taxonomy" id="2730921"/>
    <lineage>
        <taxon>Bacteria</taxon>
        <taxon>Bacillati</taxon>
        <taxon>Actinomycetota</taxon>
        <taxon>Actinomycetes</taxon>
        <taxon>Micrococcales</taxon>
        <taxon>Intrasporangiaceae</taxon>
        <taxon>Knoellia</taxon>
    </lineage>
</organism>
<dbReference type="EMBL" id="JABEPQ010000002">
    <property type="protein sequence ID" value="NNM46357.1"/>
    <property type="molecule type" value="Genomic_DNA"/>
</dbReference>
<dbReference type="InterPro" id="IPR007263">
    <property type="entry name" value="DCC1-like"/>
</dbReference>
<comment type="caution">
    <text evidence="1">The sequence shown here is derived from an EMBL/GenBank/DDBJ whole genome shotgun (WGS) entry which is preliminary data.</text>
</comment>
<dbReference type="RefSeq" id="WP_171243469.1">
    <property type="nucleotide sequence ID" value="NZ_JABEPQ010000002.1"/>
</dbReference>
<protein>
    <submittedName>
        <fullName evidence="1">DUF393 domain-containing protein</fullName>
    </submittedName>
</protein>
<name>A0A849HP21_9MICO</name>
<dbReference type="GO" id="GO:0015035">
    <property type="term" value="F:protein-disulfide reductase activity"/>
    <property type="evidence" value="ECO:0007669"/>
    <property type="project" value="InterPro"/>
</dbReference>
<sequence length="137" mass="14524">MNHLYVLYDAGCSLCTRFREWLEGQPQLVPVTTLAAGSAAAYRLLPGLDHDATLREVTVVSDAGEVWTGPRAWVVTLWATASQRALAERLATPAGLPVARAMAYAAAGLREALATADTTPRGGDYIGRCDQGCAHPA</sequence>
<evidence type="ECO:0000313" key="2">
    <source>
        <dbReference type="Proteomes" id="UP000588586"/>
    </source>
</evidence>
<evidence type="ECO:0000313" key="1">
    <source>
        <dbReference type="EMBL" id="NNM46357.1"/>
    </source>
</evidence>
<proteinExistence type="predicted"/>
<dbReference type="Proteomes" id="UP000588586">
    <property type="component" value="Unassembled WGS sequence"/>
</dbReference>
<accession>A0A849HP21</accession>
<dbReference type="Pfam" id="PF04134">
    <property type="entry name" value="DCC1-like"/>
    <property type="match status" value="1"/>
</dbReference>
<reference evidence="1 2" key="1">
    <citation type="submission" date="2020-04" db="EMBL/GenBank/DDBJ databases">
        <title>Knoellia sp. isolate from air conditioner.</title>
        <authorList>
            <person name="Chea S."/>
            <person name="Kim D.-U."/>
        </authorList>
    </citation>
    <scope>NUCLEOTIDE SEQUENCE [LARGE SCALE GENOMIC DNA]</scope>
    <source>
        <strain evidence="1 2">DB2414S</strain>
    </source>
</reference>
<gene>
    <name evidence="1" type="ORF">HJG52_10100</name>
</gene>